<gene>
    <name evidence="1" type="ORF">J6TS1_39940</name>
</gene>
<dbReference type="EMBL" id="BORJ01000012">
    <property type="protein sequence ID" value="GIN98124.1"/>
    <property type="molecule type" value="Genomic_DNA"/>
</dbReference>
<name>A0ABQ4L2M3_SIMTE</name>
<comment type="caution">
    <text evidence="1">The sequence shown here is derived from an EMBL/GenBank/DDBJ whole genome shotgun (WGS) entry which is preliminary data.</text>
</comment>
<dbReference type="Proteomes" id="UP000680670">
    <property type="component" value="Unassembled WGS sequence"/>
</dbReference>
<dbReference type="RefSeq" id="WP_213021247.1">
    <property type="nucleotide sequence ID" value="NZ_BORJ01000012.1"/>
</dbReference>
<reference evidence="1 2" key="1">
    <citation type="submission" date="2021-03" db="EMBL/GenBank/DDBJ databases">
        <title>Antimicrobial resistance genes in bacteria isolated from Japanese honey, and their potential for conferring macrolide and lincosamide resistance in the American foulbrood pathogen Paenibacillus larvae.</title>
        <authorList>
            <person name="Okamoto M."/>
            <person name="Kumagai M."/>
            <person name="Kanamori H."/>
            <person name="Takamatsu D."/>
        </authorList>
    </citation>
    <scope>NUCLEOTIDE SEQUENCE [LARGE SCALE GENOMIC DNA]</scope>
    <source>
        <strain evidence="1 2">J6TS1</strain>
    </source>
</reference>
<proteinExistence type="predicted"/>
<evidence type="ECO:0000313" key="1">
    <source>
        <dbReference type="EMBL" id="GIN98124.1"/>
    </source>
</evidence>
<sequence length="211" mass="24677">MEERVLVGSVNDSGAYLRYKQGRYFEIEAGQLKGDWQKTQYLAIYVTQEAAKTSGAENGIQFYGEISDLEIKDGIGSKTMVRIFIDRWETLDQTIRPVGYGIHSYMLTTKSMLVEAKELPELFMKFCEEVKLWRMLRWLTTKVRTELDEKLVDRARKIQAYQIGYDSVVIDHGSQVIQVLHGEEERQRLPLELLERQPSRVFKMIRGEIFR</sequence>
<evidence type="ECO:0000313" key="2">
    <source>
        <dbReference type="Proteomes" id="UP000680670"/>
    </source>
</evidence>
<organism evidence="1 2">
    <name type="scientific">Siminovitchia terrae</name>
    <name type="common">Bacillus terrae</name>
    <dbReference type="NCBI Taxonomy" id="1914933"/>
    <lineage>
        <taxon>Bacteria</taxon>
        <taxon>Bacillati</taxon>
        <taxon>Bacillota</taxon>
        <taxon>Bacilli</taxon>
        <taxon>Bacillales</taxon>
        <taxon>Bacillaceae</taxon>
        <taxon>Siminovitchia</taxon>
    </lineage>
</organism>
<accession>A0ABQ4L2M3</accession>
<protein>
    <submittedName>
        <fullName evidence="1">Uncharacterized protein</fullName>
    </submittedName>
</protein>
<keyword evidence="2" id="KW-1185">Reference proteome</keyword>